<dbReference type="InterPro" id="IPR023696">
    <property type="entry name" value="Ureohydrolase_dom_sf"/>
</dbReference>
<dbReference type="PANTHER" id="PTHR10625">
    <property type="entry name" value="HISTONE DEACETYLASE HDAC1-RELATED"/>
    <property type="match status" value="1"/>
</dbReference>
<protein>
    <submittedName>
        <fullName evidence="3 4">Deacetylase</fullName>
    </submittedName>
</protein>
<dbReference type="InterPro" id="IPR023801">
    <property type="entry name" value="His_deacetylse_dom"/>
</dbReference>
<evidence type="ECO:0000256" key="1">
    <source>
        <dbReference type="ARBA" id="ARBA00005947"/>
    </source>
</evidence>
<keyword evidence="6" id="KW-1185">Reference proteome</keyword>
<dbReference type="EMBL" id="FRCA01000009">
    <property type="protein sequence ID" value="SHM54195.1"/>
    <property type="molecule type" value="Genomic_DNA"/>
</dbReference>
<evidence type="ECO:0000259" key="2">
    <source>
        <dbReference type="Pfam" id="PF00850"/>
    </source>
</evidence>
<dbReference type="STRING" id="44933.SAMN05660971_03234"/>
<feature type="domain" description="Histone deacetylase" evidence="2">
    <location>
        <begin position="20"/>
        <end position="304"/>
    </location>
</feature>
<gene>
    <name evidence="3" type="ORF">HCU01_25020</name>
    <name evidence="4" type="ORF">SAMN05660971_03234</name>
</gene>
<dbReference type="SUPFAM" id="SSF52768">
    <property type="entry name" value="Arginase/deacetylase"/>
    <property type="match status" value="1"/>
</dbReference>
<dbReference type="GO" id="GO:0040029">
    <property type="term" value="P:epigenetic regulation of gene expression"/>
    <property type="evidence" value="ECO:0007669"/>
    <property type="project" value="TreeGrafter"/>
</dbReference>
<dbReference type="Proteomes" id="UP000184123">
    <property type="component" value="Unassembled WGS sequence"/>
</dbReference>
<dbReference type="PRINTS" id="PR01270">
    <property type="entry name" value="HDASUPER"/>
</dbReference>
<dbReference type="CDD" id="cd11599">
    <property type="entry name" value="HDAC_classII_2"/>
    <property type="match status" value="1"/>
</dbReference>
<dbReference type="PANTHER" id="PTHR10625:SF10">
    <property type="entry name" value="HISTONE DEACETYLASE HDAC1"/>
    <property type="match status" value="1"/>
</dbReference>
<evidence type="ECO:0000313" key="3">
    <source>
        <dbReference type="EMBL" id="GEN24553.1"/>
    </source>
</evidence>
<dbReference type="GO" id="GO:0004407">
    <property type="term" value="F:histone deacetylase activity"/>
    <property type="evidence" value="ECO:0007669"/>
    <property type="project" value="TreeGrafter"/>
</dbReference>
<reference evidence="4 5" key="1">
    <citation type="submission" date="2016-11" db="EMBL/GenBank/DDBJ databases">
        <authorList>
            <person name="Jaros S."/>
            <person name="Januszkiewicz K."/>
            <person name="Wedrychowicz H."/>
        </authorList>
    </citation>
    <scope>NUCLEOTIDE SEQUENCE [LARGE SCALE GENOMIC DNA]</scope>
    <source>
        <strain evidence="4 5">DSM 4740</strain>
    </source>
</reference>
<dbReference type="AlphaFoldDB" id="A0A1M7JMR1"/>
<accession>A0A1M7JMR1</accession>
<evidence type="ECO:0000313" key="6">
    <source>
        <dbReference type="Proteomes" id="UP000321726"/>
    </source>
</evidence>
<dbReference type="Proteomes" id="UP000321726">
    <property type="component" value="Unassembled WGS sequence"/>
</dbReference>
<proteinExistence type="inferred from homology"/>
<name>A0A1M7JMR1_9GAMM</name>
<comment type="similarity">
    <text evidence="1">Belongs to the histone deacetylase family.</text>
</comment>
<dbReference type="InterPro" id="IPR037138">
    <property type="entry name" value="His_deacetylse_dom_sf"/>
</dbReference>
<organism evidence="4 5">
    <name type="scientific">Halomonas cupida</name>
    <dbReference type="NCBI Taxonomy" id="44933"/>
    <lineage>
        <taxon>Bacteria</taxon>
        <taxon>Pseudomonadati</taxon>
        <taxon>Pseudomonadota</taxon>
        <taxon>Gammaproteobacteria</taxon>
        <taxon>Oceanospirillales</taxon>
        <taxon>Halomonadaceae</taxon>
        <taxon>Halomonas</taxon>
    </lineage>
</organism>
<dbReference type="InterPro" id="IPR000286">
    <property type="entry name" value="HDACs"/>
</dbReference>
<dbReference type="Pfam" id="PF00850">
    <property type="entry name" value="Hist_deacetyl"/>
    <property type="match status" value="1"/>
</dbReference>
<dbReference type="EMBL" id="BJXU01000094">
    <property type="protein sequence ID" value="GEN24553.1"/>
    <property type="molecule type" value="Genomic_DNA"/>
</dbReference>
<sequence>MITAYLTHPAFSLHDMGIEHPESPMRLDAIRARLMRSGLLQQTMQADAREVTDEQLLRVHSAEHFRKLTQLSPDSGFMPLDNDTLLNPDSLGAARLAAGAVVKGVDQVMGGKADNVFCAVRPPGHHAEANQAMGFCLFNNIAVAAAHARAEHGIERIAILDFDVHQCNGTIDIFRQQKEILICTSYQSSFYPWRYLDGDYDNVINTPLSAGSGSADFRHAIEHHWIPALEEFRPQLVLVSAGFDAHREDPLGELCLEDQDFYWITCKALEIAGRHANGRLVSVLEGGYNLAVLGGSVEAHLRALLGQPWPDSQTLP</sequence>
<dbReference type="OrthoDB" id="9808367at2"/>
<dbReference type="Gene3D" id="3.40.800.20">
    <property type="entry name" value="Histone deacetylase domain"/>
    <property type="match status" value="1"/>
</dbReference>
<evidence type="ECO:0000313" key="5">
    <source>
        <dbReference type="Proteomes" id="UP000184123"/>
    </source>
</evidence>
<evidence type="ECO:0000313" key="4">
    <source>
        <dbReference type="EMBL" id="SHM54195.1"/>
    </source>
</evidence>
<dbReference type="RefSeq" id="WP_073436252.1">
    <property type="nucleotide sequence ID" value="NZ_BJXU01000094.1"/>
</dbReference>
<reference evidence="3 6" key="2">
    <citation type="submission" date="2019-07" db="EMBL/GenBank/DDBJ databases">
        <title>Whole genome shotgun sequence of Halomonas cupida NBRC 102219.</title>
        <authorList>
            <person name="Hosoyama A."/>
            <person name="Uohara A."/>
            <person name="Ohji S."/>
            <person name="Ichikawa N."/>
        </authorList>
    </citation>
    <scope>NUCLEOTIDE SEQUENCE [LARGE SCALE GENOMIC DNA]</scope>
    <source>
        <strain evidence="3 6">NBRC 102219</strain>
    </source>
</reference>